<proteinExistence type="predicted"/>
<feature type="non-terminal residue" evidence="1">
    <location>
        <position position="178"/>
    </location>
</feature>
<dbReference type="Proteomes" id="UP000805193">
    <property type="component" value="Unassembled WGS sequence"/>
</dbReference>
<sequence>DQLLLTLMRLRLGLLYDNLYRRFNICVSRICFIFNKMLEVPKRIMQYVVIWMPRSRIQSTMPAFFVQNCYSKTTCIFYCTEIILQRPKKLMARAQTYSSYKAANTVKFLTVIAPNGLIMFVSDAYEGRASDKYIVNNSGVEDYLQKADEIMADRGFSLEAHLEARGIKMNVPAFTKGK</sequence>
<evidence type="ECO:0000313" key="1">
    <source>
        <dbReference type="EMBL" id="KAG0415660.1"/>
    </source>
</evidence>
<name>A0AC60P8C0_IXOPE</name>
<dbReference type="EMBL" id="JABSTQ010011049">
    <property type="protein sequence ID" value="KAG0415660.1"/>
    <property type="molecule type" value="Genomic_DNA"/>
</dbReference>
<reference evidence="1 2" key="1">
    <citation type="journal article" date="2020" name="Cell">
        <title>Large-Scale Comparative Analyses of Tick Genomes Elucidate Their Genetic Diversity and Vector Capacities.</title>
        <authorList>
            <consortium name="Tick Genome and Microbiome Consortium (TIGMIC)"/>
            <person name="Jia N."/>
            <person name="Wang J."/>
            <person name="Shi W."/>
            <person name="Du L."/>
            <person name="Sun Y."/>
            <person name="Zhan W."/>
            <person name="Jiang J.F."/>
            <person name="Wang Q."/>
            <person name="Zhang B."/>
            <person name="Ji P."/>
            <person name="Bell-Sakyi L."/>
            <person name="Cui X.M."/>
            <person name="Yuan T.T."/>
            <person name="Jiang B.G."/>
            <person name="Yang W.F."/>
            <person name="Lam T.T."/>
            <person name="Chang Q.C."/>
            <person name="Ding S.J."/>
            <person name="Wang X.J."/>
            <person name="Zhu J.G."/>
            <person name="Ruan X.D."/>
            <person name="Zhao L."/>
            <person name="Wei J.T."/>
            <person name="Ye R.Z."/>
            <person name="Que T.C."/>
            <person name="Du C.H."/>
            <person name="Zhou Y.H."/>
            <person name="Cheng J.X."/>
            <person name="Dai P.F."/>
            <person name="Guo W.B."/>
            <person name="Han X.H."/>
            <person name="Huang E.J."/>
            <person name="Li L.F."/>
            <person name="Wei W."/>
            <person name="Gao Y.C."/>
            <person name="Liu J.Z."/>
            <person name="Shao H.Z."/>
            <person name="Wang X."/>
            <person name="Wang C.C."/>
            <person name="Yang T.C."/>
            <person name="Huo Q.B."/>
            <person name="Li W."/>
            <person name="Chen H.Y."/>
            <person name="Chen S.E."/>
            <person name="Zhou L.G."/>
            <person name="Ni X.B."/>
            <person name="Tian J.H."/>
            <person name="Sheng Y."/>
            <person name="Liu T."/>
            <person name="Pan Y.S."/>
            <person name="Xia L.Y."/>
            <person name="Li J."/>
            <person name="Zhao F."/>
            <person name="Cao W.C."/>
        </authorList>
    </citation>
    <scope>NUCLEOTIDE SEQUENCE [LARGE SCALE GENOMIC DNA]</scope>
    <source>
        <strain evidence="1">Iper-2018</strain>
    </source>
</reference>
<evidence type="ECO:0000313" key="2">
    <source>
        <dbReference type="Proteomes" id="UP000805193"/>
    </source>
</evidence>
<organism evidence="1 2">
    <name type="scientific">Ixodes persulcatus</name>
    <name type="common">Taiga tick</name>
    <dbReference type="NCBI Taxonomy" id="34615"/>
    <lineage>
        <taxon>Eukaryota</taxon>
        <taxon>Metazoa</taxon>
        <taxon>Ecdysozoa</taxon>
        <taxon>Arthropoda</taxon>
        <taxon>Chelicerata</taxon>
        <taxon>Arachnida</taxon>
        <taxon>Acari</taxon>
        <taxon>Parasitiformes</taxon>
        <taxon>Ixodida</taxon>
        <taxon>Ixodoidea</taxon>
        <taxon>Ixodidae</taxon>
        <taxon>Ixodinae</taxon>
        <taxon>Ixodes</taxon>
    </lineage>
</organism>
<feature type="non-terminal residue" evidence="1">
    <location>
        <position position="1"/>
    </location>
</feature>
<accession>A0AC60P8C0</accession>
<gene>
    <name evidence="1" type="ORF">HPB47_007168</name>
</gene>
<protein>
    <submittedName>
        <fullName evidence="1">Uncharacterized protein</fullName>
    </submittedName>
</protein>
<comment type="caution">
    <text evidence="1">The sequence shown here is derived from an EMBL/GenBank/DDBJ whole genome shotgun (WGS) entry which is preliminary data.</text>
</comment>
<keyword evidence="2" id="KW-1185">Reference proteome</keyword>